<comment type="subcellular location">
    <subcellularLocation>
        <location evidence="1 7">Cell membrane</location>
        <topology evidence="1 7">Multi-pass membrane protein</topology>
    </subcellularLocation>
</comment>
<proteinExistence type="inferred from homology"/>
<dbReference type="Proteomes" id="UP000199428">
    <property type="component" value="Unassembled WGS sequence"/>
</dbReference>
<keyword evidence="3" id="KW-1003">Cell membrane</keyword>
<dbReference type="InterPro" id="IPR050366">
    <property type="entry name" value="BP-dependent_transpt_permease"/>
</dbReference>
<dbReference type="InterPro" id="IPR025966">
    <property type="entry name" value="OppC_N"/>
</dbReference>
<feature type="transmembrane region" description="Helical" evidence="7">
    <location>
        <begin position="214"/>
        <end position="235"/>
    </location>
</feature>
<keyword evidence="6 7" id="KW-0472">Membrane</keyword>
<dbReference type="GO" id="GO:0005886">
    <property type="term" value="C:plasma membrane"/>
    <property type="evidence" value="ECO:0007669"/>
    <property type="project" value="UniProtKB-SubCell"/>
</dbReference>
<dbReference type="Pfam" id="PF00528">
    <property type="entry name" value="BPD_transp_1"/>
    <property type="match status" value="1"/>
</dbReference>
<sequence length="360" mass="39498">MDNKEMKKNLLSAQVDLSKFSSANFEKATDEEKRQQDVMGESTTFFKDGMRRLRKNPLAMGSIVVLALIILIILITPHFVPYSYDQIISVGGVRDKGSANLGFFEYSQKELQYMEQTGEDLFPHIFGTDGLGRDYFIRVIYGTRVSLAVGVVAAIMVVIIGIIYGSVAGYFGGRVDLIMMRIVDIIYSLPDMLIIILLSVVLKENLSGKLTGTVFSALGANMISMFIVFGLLYWVSMARLIRGQILTIKNNEYVLAARCIGTSNAKILKRHILPNCLSVIIITTALQIPSAIFTESYLSFLGLGVSVPLASLGSLANDARSGMQSYPGRLVIPAIIICLIVLALNLLGDGLRDAFDTKLD</sequence>
<evidence type="ECO:0000313" key="10">
    <source>
        <dbReference type="Proteomes" id="UP000199428"/>
    </source>
</evidence>
<feature type="transmembrane region" description="Helical" evidence="7">
    <location>
        <begin position="145"/>
        <end position="170"/>
    </location>
</feature>
<evidence type="ECO:0000256" key="1">
    <source>
        <dbReference type="ARBA" id="ARBA00004651"/>
    </source>
</evidence>
<dbReference type="GO" id="GO:0055085">
    <property type="term" value="P:transmembrane transport"/>
    <property type="evidence" value="ECO:0007669"/>
    <property type="project" value="InterPro"/>
</dbReference>
<comment type="similarity">
    <text evidence="7">Belongs to the binding-protein-dependent transport system permease family.</text>
</comment>
<feature type="transmembrane region" description="Helical" evidence="7">
    <location>
        <begin position="272"/>
        <end position="292"/>
    </location>
</feature>
<keyword evidence="5 7" id="KW-1133">Transmembrane helix</keyword>
<feature type="domain" description="ABC transmembrane type-1" evidence="8">
    <location>
        <begin position="143"/>
        <end position="348"/>
    </location>
</feature>
<evidence type="ECO:0000313" key="9">
    <source>
        <dbReference type="EMBL" id="SCZ80613.1"/>
    </source>
</evidence>
<dbReference type="Pfam" id="PF12911">
    <property type="entry name" value="OppC_N"/>
    <property type="match status" value="1"/>
</dbReference>
<dbReference type="PROSITE" id="PS50928">
    <property type="entry name" value="ABC_TM1"/>
    <property type="match status" value="1"/>
</dbReference>
<dbReference type="PANTHER" id="PTHR43386">
    <property type="entry name" value="OLIGOPEPTIDE TRANSPORT SYSTEM PERMEASE PROTEIN APPC"/>
    <property type="match status" value="1"/>
</dbReference>
<dbReference type="CDD" id="cd06261">
    <property type="entry name" value="TM_PBP2"/>
    <property type="match status" value="1"/>
</dbReference>
<dbReference type="Gene3D" id="1.10.3720.10">
    <property type="entry name" value="MetI-like"/>
    <property type="match status" value="1"/>
</dbReference>
<keyword evidence="4 7" id="KW-0812">Transmembrane</keyword>
<name>A0A1G5S2S7_PSEXY</name>
<dbReference type="SUPFAM" id="SSF161098">
    <property type="entry name" value="MetI-like"/>
    <property type="match status" value="1"/>
</dbReference>
<organism evidence="9 10">
    <name type="scientific">Pseudobutyrivibrio xylanivorans</name>
    <dbReference type="NCBI Taxonomy" id="185007"/>
    <lineage>
        <taxon>Bacteria</taxon>
        <taxon>Bacillati</taxon>
        <taxon>Bacillota</taxon>
        <taxon>Clostridia</taxon>
        <taxon>Lachnospirales</taxon>
        <taxon>Lachnospiraceae</taxon>
        <taxon>Pseudobutyrivibrio</taxon>
    </lineage>
</organism>
<dbReference type="AlphaFoldDB" id="A0A1G5S2S7"/>
<feature type="transmembrane region" description="Helical" evidence="7">
    <location>
        <begin position="182"/>
        <end position="202"/>
    </location>
</feature>
<evidence type="ECO:0000256" key="5">
    <source>
        <dbReference type="ARBA" id="ARBA00022989"/>
    </source>
</evidence>
<evidence type="ECO:0000259" key="8">
    <source>
        <dbReference type="PROSITE" id="PS50928"/>
    </source>
</evidence>
<evidence type="ECO:0000256" key="6">
    <source>
        <dbReference type="ARBA" id="ARBA00023136"/>
    </source>
</evidence>
<dbReference type="InterPro" id="IPR035906">
    <property type="entry name" value="MetI-like_sf"/>
</dbReference>
<dbReference type="EMBL" id="FMWK01000015">
    <property type="protein sequence ID" value="SCZ80613.1"/>
    <property type="molecule type" value="Genomic_DNA"/>
</dbReference>
<feature type="transmembrane region" description="Helical" evidence="7">
    <location>
        <begin position="328"/>
        <end position="348"/>
    </location>
</feature>
<accession>A0A1G5S2S7</accession>
<dbReference type="InterPro" id="IPR000515">
    <property type="entry name" value="MetI-like"/>
</dbReference>
<evidence type="ECO:0000256" key="7">
    <source>
        <dbReference type="RuleBase" id="RU363032"/>
    </source>
</evidence>
<evidence type="ECO:0000256" key="2">
    <source>
        <dbReference type="ARBA" id="ARBA00022448"/>
    </source>
</evidence>
<keyword evidence="2 7" id="KW-0813">Transport</keyword>
<gene>
    <name evidence="9" type="ORF">SAMN02910350_02384</name>
</gene>
<feature type="transmembrane region" description="Helical" evidence="7">
    <location>
        <begin position="58"/>
        <end position="80"/>
    </location>
</feature>
<evidence type="ECO:0000256" key="3">
    <source>
        <dbReference type="ARBA" id="ARBA00022475"/>
    </source>
</evidence>
<dbReference type="PANTHER" id="PTHR43386:SF1">
    <property type="entry name" value="D,D-DIPEPTIDE TRANSPORT SYSTEM PERMEASE PROTEIN DDPC-RELATED"/>
    <property type="match status" value="1"/>
</dbReference>
<reference evidence="9 10" key="1">
    <citation type="submission" date="2016-10" db="EMBL/GenBank/DDBJ databases">
        <authorList>
            <person name="de Groot N.N."/>
        </authorList>
    </citation>
    <scope>NUCLEOTIDE SEQUENCE [LARGE SCALE GENOMIC DNA]</scope>
    <source>
        <strain evidence="9 10">DSM 10317</strain>
    </source>
</reference>
<protein>
    <submittedName>
        <fullName evidence="9">Oligopeptide transport system permease protein</fullName>
    </submittedName>
</protein>
<evidence type="ECO:0000256" key="4">
    <source>
        <dbReference type="ARBA" id="ARBA00022692"/>
    </source>
</evidence>